<sequence length="226" mass="24828">MSPDPLVRGLTMSSDMKHLDVMMTKRMMMMGSGVFKASPSPLQVVFVRMCVFYAAVCLAGWPPSSEAARLRCGSDLLDDIRFVCGDRGIYIGRSGYGARPRGKGIVEKCCRAGGCELQLLEMYCAKPKSQRRQTTAAPTTTTAPRTATQLDTTQQLQAVFLKRLSEHLGAPGGPKREGNRKKTQASPRRKSKVPSSRRRIKGKTTTSRPPSTSGSRPLRRMMTVKS</sequence>
<keyword evidence="2" id="KW-1015">Disulfide bond</keyword>
<dbReference type="GO" id="GO:0043066">
    <property type="term" value="P:negative regulation of apoptotic process"/>
    <property type="evidence" value="ECO:0007669"/>
    <property type="project" value="TreeGrafter"/>
</dbReference>
<evidence type="ECO:0000256" key="3">
    <source>
        <dbReference type="SAM" id="MobiDB-lite"/>
    </source>
</evidence>
<dbReference type="GO" id="GO:0008283">
    <property type="term" value="P:cell population proliferation"/>
    <property type="evidence" value="ECO:0007669"/>
    <property type="project" value="TreeGrafter"/>
</dbReference>
<dbReference type="GO" id="GO:0005615">
    <property type="term" value="C:extracellular space"/>
    <property type="evidence" value="ECO:0007669"/>
    <property type="project" value="TreeGrafter"/>
</dbReference>
<dbReference type="InterPro" id="IPR016179">
    <property type="entry name" value="Insulin-like"/>
</dbReference>
<evidence type="ECO:0000313" key="5">
    <source>
        <dbReference type="EMBL" id="TNN53050.1"/>
    </source>
</evidence>
<feature type="compositionally biased region" description="Basic residues" evidence="3">
    <location>
        <begin position="178"/>
        <end position="202"/>
    </location>
</feature>
<dbReference type="InterPro" id="IPR036438">
    <property type="entry name" value="Insulin-like_sf"/>
</dbReference>
<dbReference type="PANTHER" id="PTHR46845">
    <property type="entry name" value="INSULIN-LIKE GROWTH FACTOR I"/>
    <property type="match status" value="1"/>
</dbReference>
<comment type="similarity">
    <text evidence="1">Belongs to the insulin family.</text>
</comment>
<dbReference type="AlphaFoldDB" id="A0A4Z2GID2"/>
<evidence type="ECO:0000256" key="1">
    <source>
        <dbReference type="ARBA" id="ARBA00009034"/>
    </source>
</evidence>
<dbReference type="PANTHER" id="PTHR46845:SF1">
    <property type="entry name" value="INSULIN-LIKE GROWTH FACTOR I"/>
    <property type="match status" value="1"/>
</dbReference>
<dbReference type="GO" id="GO:0048009">
    <property type="term" value="P:insulin-like growth factor receptor signaling pathway"/>
    <property type="evidence" value="ECO:0007669"/>
    <property type="project" value="TreeGrafter"/>
</dbReference>
<dbReference type="GO" id="GO:0005159">
    <property type="term" value="F:insulin-like growth factor receptor binding"/>
    <property type="evidence" value="ECO:0007669"/>
    <property type="project" value="TreeGrafter"/>
</dbReference>
<dbReference type="OrthoDB" id="10019596at2759"/>
<dbReference type="Proteomes" id="UP000314294">
    <property type="component" value="Unassembled WGS sequence"/>
</dbReference>
<dbReference type="GO" id="GO:0008284">
    <property type="term" value="P:positive regulation of cell population proliferation"/>
    <property type="evidence" value="ECO:0007669"/>
    <property type="project" value="TreeGrafter"/>
</dbReference>
<dbReference type="SMART" id="SM00078">
    <property type="entry name" value="IlGF"/>
    <property type="match status" value="1"/>
</dbReference>
<proteinExistence type="inferred from homology"/>
<evidence type="ECO:0000259" key="4">
    <source>
        <dbReference type="SMART" id="SM00078"/>
    </source>
</evidence>
<dbReference type="EMBL" id="SRLO01000528">
    <property type="protein sequence ID" value="TNN53050.1"/>
    <property type="molecule type" value="Genomic_DNA"/>
</dbReference>
<gene>
    <name evidence="5" type="primary">igf2-b</name>
    <name evidence="5" type="ORF">EYF80_036743</name>
</gene>
<reference evidence="5 6" key="1">
    <citation type="submission" date="2019-03" db="EMBL/GenBank/DDBJ databases">
        <title>First draft genome of Liparis tanakae, snailfish: a comprehensive survey of snailfish specific genes.</title>
        <authorList>
            <person name="Kim W."/>
            <person name="Song I."/>
            <person name="Jeong J.-H."/>
            <person name="Kim D."/>
            <person name="Kim S."/>
            <person name="Ryu S."/>
            <person name="Song J.Y."/>
            <person name="Lee S.K."/>
        </authorList>
    </citation>
    <scope>NUCLEOTIDE SEQUENCE [LARGE SCALE GENOMIC DNA]</scope>
    <source>
        <tissue evidence="5">Muscle</tissue>
    </source>
</reference>
<feature type="region of interest" description="Disordered" evidence="3">
    <location>
        <begin position="167"/>
        <end position="226"/>
    </location>
</feature>
<feature type="compositionally biased region" description="Low complexity" evidence="3">
    <location>
        <begin position="204"/>
        <end position="216"/>
    </location>
</feature>
<evidence type="ECO:0000313" key="6">
    <source>
        <dbReference type="Proteomes" id="UP000314294"/>
    </source>
</evidence>
<dbReference type="SUPFAM" id="SSF56994">
    <property type="entry name" value="Insulin-like"/>
    <property type="match status" value="1"/>
</dbReference>
<accession>A0A4Z2GID2</accession>
<dbReference type="GO" id="GO:0051897">
    <property type="term" value="P:positive regulation of phosphatidylinositol 3-kinase/protein kinase B signal transduction"/>
    <property type="evidence" value="ECO:0007669"/>
    <property type="project" value="TreeGrafter"/>
</dbReference>
<name>A0A4Z2GID2_9TELE</name>
<dbReference type="GO" id="GO:0005179">
    <property type="term" value="F:hormone activity"/>
    <property type="evidence" value="ECO:0007669"/>
    <property type="project" value="InterPro"/>
</dbReference>
<feature type="compositionally biased region" description="Low complexity" evidence="3">
    <location>
        <begin position="132"/>
        <end position="151"/>
    </location>
</feature>
<keyword evidence="6" id="KW-1185">Reference proteome</keyword>
<organism evidence="5 6">
    <name type="scientific">Liparis tanakae</name>
    <name type="common">Tanaka's snailfish</name>
    <dbReference type="NCBI Taxonomy" id="230148"/>
    <lineage>
        <taxon>Eukaryota</taxon>
        <taxon>Metazoa</taxon>
        <taxon>Chordata</taxon>
        <taxon>Craniata</taxon>
        <taxon>Vertebrata</taxon>
        <taxon>Euteleostomi</taxon>
        <taxon>Actinopterygii</taxon>
        <taxon>Neopterygii</taxon>
        <taxon>Teleostei</taxon>
        <taxon>Neoteleostei</taxon>
        <taxon>Acanthomorphata</taxon>
        <taxon>Eupercaria</taxon>
        <taxon>Perciformes</taxon>
        <taxon>Cottioidei</taxon>
        <taxon>Cottales</taxon>
        <taxon>Liparidae</taxon>
        <taxon>Liparis</taxon>
    </lineage>
</organism>
<comment type="caution">
    <text evidence="5">The sequence shown here is derived from an EMBL/GenBank/DDBJ whole genome shotgun (WGS) entry which is preliminary data.</text>
</comment>
<feature type="domain" description="Insulin-like" evidence="4">
    <location>
        <begin position="69"/>
        <end position="124"/>
    </location>
</feature>
<dbReference type="Gene3D" id="1.10.100.10">
    <property type="entry name" value="Insulin-like"/>
    <property type="match status" value="1"/>
</dbReference>
<feature type="region of interest" description="Disordered" evidence="3">
    <location>
        <begin position="128"/>
        <end position="151"/>
    </location>
</feature>
<protein>
    <submittedName>
        <fullName evidence="5">Insulin-like growth factor II-B</fullName>
    </submittedName>
</protein>
<evidence type="ECO:0000256" key="2">
    <source>
        <dbReference type="ARBA" id="ARBA00023157"/>
    </source>
</evidence>